<dbReference type="PATRIC" id="fig|1604004.4.peg.1250"/>
<evidence type="ECO:0000256" key="5">
    <source>
        <dbReference type="SAM" id="Phobius"/>
    </source>
</evidence>
<dbReference type="AlphaFoldDB" id="A0A0F7P968"/>
<feature type="transmembrane region" description="Helical" evidence="5">
    <location>
        <begin position="147"/>
        <end position="167"/>
    </location>
</feature>
<sequence length="298" mass="31035">MARFAEVVGPITAAALWGGMYVVSKWGFASIPPATLAFLRVALGAVTLLAVVRLWSPSRSLSRQEHRRFGTLGVWVAVTLLTQFVGTDLTNASQGSLLTVLTPVFTLPLGVAVLDEGLSRRKVGGMAVATVGTIVVLSGQYDLSQVSGASTLGVAALLVASFGWAAYTVWGTPLVRRYSALETATYSTVWAVPILGCAAGVELWLLGVSPLSLPTTLPVLGAVAYLGVFSTAIAWYLWYRGVESLEAGVVAVFFFAQPAVGSLLGFVFLDETLGPAFVGGGVVMAAGIYLVSSADTTP</sequence>
<dbReference type="PANTHER" id="PTHR32322:SF2">
    <property type="entry name" value="EAMA DOMAIN-CONTAINING PROTEIN"/>
    <property type="match status" value="1"/>
</dbReference>
<protein>
    <submittedName>
        <fullName evidence="7">Integral membrane protein domain protein</fullName>
    </submittedName>
</protein>
<dbReference type="OrthoDB" id="168794at2157"/>
<evidence type="ECO:0000313" key="8">
    <source>
        <dbReference type="Proteomes" id="UP000069906"/>
    </source>
</evidence>
<keyword evidence="3 5" id="KW-1133">Transmembrane helix</keyword>
<dbReference type="RefSeq" id="WP_050049345.1">
    <property type="nucleotide sequence ID" value="NZ_CP008874.1"/>
</dbReference>
<keyword evidence="2 5" id="KW-0812">Transmembrane</keyword>
<feature type="transmembrane region" description="Helical" evidence="5">
    <location>
        <begin position="188"/>
        <end position="207"/>
    </location>
</feature>
<dbReference type="GO" id="GO:0016020">
    <property type="term" value="C:membrane"/>
    <property type="evidence" value="ECO:0007669"/>
    <property type="project" value="UniProtKB-SubCell"/>
</dbReference>
<dbReference type="InterPro" id="IPR000620">
    <property type="entry name" value="EamA_dom"/>
</dbReference>
<dbReference type="KEGG" id="hsu:HLASF_1189"/>
<feature type="transmembrane region" description="Helical" evidence="5">
    <location>
        <begin position="275"/>
        <end position="292"/>
    </location>
</feature>
<dbReference type="InterPro" id="IPR037185">
    <property type="entry name" value="EmrE-like"/>
</dbReference>
<evidence type="ECO:0000256" key="2">
    <source>
        <dbReference type="ARBA" id="ARBA00022692"/>
    </source>
</evidence>
<feature type="domain" description="EamA" evidence="6">
    <location>
        <begin position="11"/>
        <end position="137"/>
    </location>
</feature>
<feature type="transmembrane region" description="Helical" evidence="5">
    <location>
        <begin position="7"/>
        <end position="28"/>
    </location>
</feature>
<evidence type="ECO:0000259" key="6">
    <source>
        <dbReference type="Pfam" id="PF00892"/>
    </source>
</evidence>
<evidence type="ECO:0000256" key="4">
    <source>
        <dbReference type="ARBA" id="ARBA00023136"/>
    </source>
</evidence>
<feature type="transmembrane region" description="Helical" evidence="5">
    <location>
        <begin position="219"/>
        <end position="238"/>
    </location>
</feature>
<reference evidence="7 8" key="1">
    <citation type="journal article" date="2015" name="ISME J.">
        <title>Elemental sulfur and acetate can support life of a novel strictly anaerobic haloarchaeon.</title>
        <authorList>
            <person name="Sorokin D.Y."/>
            <person name="Kublanov I.V."/>
            <person name="Gavrilov S.N."/>
            <person name="Rojo D."/>
            <person name="Roman P."/>
            <person name="Golyshin P.N."/>
            <person name="Slepak V.Z."/>
            <person name="Smedile F."/>
            <person name="Ferrer M."/>
            <person name="Messina E."/>
            <person name="La Cono V."/>
            <person name="Yakimov M.M."/>
        </authorList>
    </citation>
    <scope>NUCLEOTIDE SEQUENCE [LARGE SCALE GENOMIC DNA]</scope>
    <source>
        <strain evidence="7 8">HSR2</strain>
    </source>
</reference>
<feature type="transmembrane region" description="Helical" evidence="5">
    <location>
        <begin position="250"/>
        <end position="269"/>
    </location>
</feature>
<gene>
    <name evidence="7" type="ORF">HLASF_1189</name>
</gene>
<dbReference type="SUPFAM" id="SSF103481">
    <property type="entry name" value="Multidrug resistance efflux transporter EmrE"/>
    <property type="match status" value="2"/>
</dbReference>
<dbReference type="Pfam" id="PF00892">
    <property type="entry name" value="EamA"/>
    <property type="match status" value="2"/>
</dbReference>
<dbReference type="InterPro" id="IPR050638">
    <property type="entry name" value="AA-Vitamin_Transporters"/>
</dbReference>
<feature type="transmembrane region" description="Helical" evidence="5">
    <location>
        <begin position="68"/>
        <end position="86"/>
    </location>
</feature>
<dbReference type="PANTHER" id="PTHR32322">
    <property type="entry name" value="INNER MEMBRANE TRANSPORTER"/>
    <property type="match status" value="1"/>
</dbReference>
<feature type="domain" description="EamA" evidence="6">
    <location>
        <begin position="152"/>
        <end position="292"/>
    </location>
</feature>
<evidence type="ECO:0000313" key="7">
    <source>
        <dbReference type="EMBL" id="AKH97676.1"/>
    </source>
</evidence>
<organism evidence="7 8">
    <name type="scientific">Halanaeroarchaeum sulfurireducens</name>
    <dbReference type="NCBI Taxonomy" id="1604004"/>
    <lineage>
        <taxon>Archaea</taxon>
        <taxon>Methanobacteriati</taxon>
        <taxon>Methanobacteriota</taxon>
        <taxon>Stenosarchaea group</taxon>
        <taxon>Halobacteria</taxon>
        <taxon>Halobacteriales</taxon>
        <taxon>Halobacteriaceae</taxon>
        <taxon>Halanaeroarchaeum</taxon>
    </lineage>
</organism>
<feature type="transmembrane region" description="Helical" evidence="5">
    <location>
        <begin position="92"/>
        <end position="114"/>
    </location>
</feature>
<comment type="subcellular location">
    <subcellularLocation>
        <location evidence="1">Membrane</location>
        <topology evidence="1">Multi-pass membrane protein</topology>
    </subcellularLocation>
</comment>
<name>A0A0F7P968_9EURY</name>
<keyword evidence="8" id="KW-1185">Reference proteome</keyword>
<keyword evidence="4 5" id="KW-0472">Membrane</keyword>
<dbReference type="Proteomes" id="UP000069906">
    <property type="component" value="Chromosome"/>
</dbReference>
<proteinExistence type="predicted"/>
<dbReference type="GeneID" id="25159355"/>
<accession>A0A0F7P968</accession>
<dbReference type="EMBL" id="CP008874">
    <property type="protein sequence ID" value="AKH97676.1"/>
    <property type="molecule type" value="Genomic_DNA"/>
</dbReference>
<evidence type="ECO:0000256" key="3">
    <source>
        <dbReference type="ARBA" id="ARBA00022989"/>
    </source>
</evidence>
<feature type="transmembrane region" description="Helical" evidence="5">
    <location>
        <begin position="123"/>
        <end position="141"/>
    </location>
</feature>
<dbReference type="HOGENOM" id="CLU_033863_4_1_2"/>
<evidence type="ECO:0000256" key="1">
    <source>
        <dbReference type="ARBA" id="ARBA00004141"/>
    </source>
</evidence>
<feature type="transmembrane region" description="Helical" evidence="5">
    <location>
        <begin position="34"/>
        <end position="56"/>
    </location>
</feature>